<dbReference type="EMBL" id="BRPJ01000034">
    <property type="protein sequence ID" value="GLB30125.1"/>
    <property type="molecule type" value="Genomic_DNA"/>
</dbReference>
<evidence type="ECO:0000256" key="5">
    <source>
        <dbReference type="ARBA" id="ARBA00023172"/>
    </source>
</evidence>
<dbReference type="Pfam" id="PF14657">
    <property type="entry name" value="Arm-DNA-bind_4"/>
    <property type="match status" value="1"/>
</dbReference>
<comment type="caution">
    <text evidence="7">The sequence shown here is derived from an EMBL/GenBank/DDBJ whole genome shotgun (WGS) entry which is preliminary data.</text>
</comment>
<evidence type="ECO:0000313" key="7">
    <source>
        <dbReference type="EMBL" id="GLB30125.1"/>
    </source>
</evidence>
<keyword evidence="4" id="KW-0238">DNA-binding</keyword>
<evidence type="ECO:0000256" key="1">
    <source>
        <dbReference type="ARBA" id="ARBA00003283"/>
    </source>
</evidence>
<evidence type="ECO:0000313" key="8">
    <source>
        <dbReference type="Proteomes" id="UP001419084"/>
    </source>
</evidence>
<dbReference type="InterPro" id="IPR013762">
    <property type="entry name" value="Integrase-like_cat_sf"/>
</dbReference>
<organism evidence="7 8">
    <name type="scientific">Lacrimispora amygdalina</name>
    <dbReference type="NCBI Taxonomy" id="253257"/>
    <lineage>
        <taxon>Bacteria</taxon>
        <taxon>Bacillati</taxon>
        <taxon>Bacillota</taxon>
        <taxon>Clostridia</taxon>
        <taxon>Lachnospirales</taxon>
        <taxon>Lachnospiraceae</taxon>
        <taxon>Lacrimispora</taxon>
    </lineage>
</organism>
<keyword evidence="8" id="KW-1185">Reference proteome</keyword>
<evidence type="ECO:0000259" key="6">
    <source>
        <dbReference type="PROSITE" id="PS51898"/>
    </source>
</evidence>
<dbReference type="InterPro" id="IPR004107">
    <property type="entry name" value="Integrase_SAM-like_N"/>
</dbReference>
<dbReference type="InterPro" id="IPR011010">
    <property type="entry name" value="DNA_brk_join_enz"/>
</dbReference>
<gene>
    <name evidence="7" type="ORF">LAD12857_20480</name>
</gene>
<dbReference type="Pfam" id="PF00589">
    <property type="entry name" value="Phage_integrase"/>
    <property type="match status" value="1"/>
</dbReference>
<dbReference type="InterPro" id="IPR050090">
    <property type="entry name" value="Tyrosine_recombinase_XerCD"/>
</dbReference>
<dbReference type="PANTHER" id="PTHR30349:SF64">
    <property type="entry name" value="PROPHAGE INTEGRASE INTD-RELATED"/>
    <property type="match status" value="1"/>
</dbReference>
<reference evidence="7 8" key="1">
    <citation type="journal article" date="2024" name="Int. J. Syst. Evol. Microbiol.">
        <title>Lacrimispora brassicae sp. nov. isolated from fermented cabbage, and proposal of Clostridium indicum Gundawar et al. 2019 and Clostridium methoxybenzovorans Mechichi et al. 1999 as heterotypic synonyms of Lacrimispora amygdalina (Parshina et al. 2003) Haas and Blanchard 2020 and Lacrimispora indolis (McClung and McCoy 1957) Haas and Blanchard 2020, respectively.</title>
        <authorList>
            <person name="Kobayashi H."/>
            <person name="Tanizawa Y."/>
            <person name="Sakamoto M."/>
            <person name="Ohkuma M."/>
            <person name="Tohno M."/>
        </authorList>
    </citation>
    <scope>NUCLEOTIDE SEQUENCE [LARGE SCALE GENOMIC DNA]</scope>
    <source>
        <strain evidence="7 8">DSM 12857</strain>
    </source>
</reference>
<sequence>MPVYKDEERGTYYCKFYYTDYAGKKQQKKKRGFKLQRDAKEWERSFLSQNSSSLSMTFKDFTEIYFEDMENRLKQSTILCKQNIIINKLMPFFGDIPMDKITPQVIRTWQNEVLSHRDEKDNPFSPIYLRSMDKQLRCIFNYAVTYYGLKENPCKKAGSIGSSDNGKEMAFWTKEEFDKFINSVDDPGLNEAFTVLYYTGMRVGEMLALTWGDIDLVNRIISITKTYHRFGSDDIITTPKTRRSVRKVPIPPFLCDSLMRYKQRHYKPDEKDRAFQYTKVIMGRRLRAYCILAGVKRIRVHDLRHSHVSLLINLDFKPILIAERIGDSVDMVNNVYGHLFPNEHTALVDKLEELNNSTKIVPQQKNKPSKSHI</sequence>
<proteinExistence type="inferred from homology"/>
<dbReference type="PROSITE" id="PS51898">
    <property type="entry name" value="TYR_RECOMBINASE"/>
    <property type="match status" value="1"/>
</dbReference>
<evidence type="ECO:0000256" key="4">
    <source>
        <dbReference type="ARBA" id="ARBA00023125"/>
    </source>
</evidence>
<dbReference type="SUPFAM" id="SSF56349">
    <property type="entry name" value="DNA breaking-rejoining enzymes"/>
    <property type="match status" value="1"/>
</dbReference>
<dbReference type="RefSeq" id="WP_346065237.1">
    <property type="nucleotide sequence ID" value="NZ_BRPJ01000034.1"/>
</dbReference>
<feature type="domain" description="Tyr recombinase" evidence="6">
    <location>
        <begin position="167"/>
        <end position="349"/>
    </location>
</feature>
<comment type="function">
    <text evidence="1">Site-specific tyrosine recombinase, which acts by catalyzing the cutting and rejoining of the recombining DNA molecules.</text>
</comment>
<comment type="similarity">
    <text evidence="2">Belongs to the 'phage' integrase family.</text>
</comment>
<evidence type="ECO:0000256" key="2">
    <source>
        <dbReference type="ARBA" id="ARBA00008857"/>
    </source>
</evidence>
<dbReference type="PANTHER" id="PTHR30349">
    <property type="entry name" value="PHAGE INTEGRASE-RELATED"/>
    <property type="match status" value="1"/>
</dbReference>
<dbReference type="Pfam" id="PF14659">
    <property type="entry name" value="Phage_int_SAM_3"/>
    <property type="match status" value="1"/>
</dbReference>
<name>A0ABQ5M6G2_9FIRM</name>
<dbReference type="InterPro" id="IPR028259">
    <property type="entry name" value="AP2-like_int_N"/>
</dbReference>
<dbReference type="Gene3D" id="1.10.443.10">
    <property type="entry name" value="Intergrase catalytic core"/>
    <property type="match status" value="1"/>
</dbReference>
<evidence type="ECO:0000256" key="3">
    <source>
        <dbReference type="ARBA" id="ARBA00022908"/>
    </source>
</evidence>
<protein>
    <submittedName>
        <fullName evidence="7">Phage integrase</fullName>
    </submittedName>
</protein>
<keyword evidence="5" id="KW-0233">DNA recombination</keyword>
<dbReference type="Gene3D" id="1.10.150.130">
    <property type="match status" value="1"/>
</dbReference>
<dbReference type="CDD" id="cd01189">
    <property type="entry name" value="INT_ICEBs1_C_like"/>
    <property type="match status" value="1"/>
</dbReference>
<keyword evidence="3" id="KW-0229">DNA integration</keyword>
<dbReference type="InterPro" id="IPR010998">
    <property type="entry name" value="Integrase_recombinase_N"/>
</dbReference>
<accession>A0ABQ5M6G2</accession>
<dbReference type="InterPro" id="IPR002104">
    <property type="entry name" value="Integrase_catalytic"/>
</dbReference>
<dbReference type="Proteomes" id="UP001419084">
    <property type="component" value="Unassembled WGS sequence"/>
</dbReference>